<dbReference type="GO" id="GO:1990904">
    <property type="term" value="C:ribonucleoprotein complex"/>
    <property type="evidence" value="ECO:0007669"/>
    <property type="project" value="UniProtKB-KW"/>
</dbReference>
<evidence type="ECO:0000256" key="1">
    <source>
        <dbReference type="ARBA" id="ARBA00008427"/>
    </source>
</evidence>
<evidence type="ECO:0000313" key="7">
    <source>
        <dbReference type="EMBL" id="SMD30724.1"/>
    </source>
</evidence>
<keyword evidence="8" id="KW-1185">Reference proteome</keyword>
<dbReference type="Pfam" id="PF01157">
    <property type="entry name" value="Ribosomal_L21e"/>
    <property type="match status" value="1"/>
</dbReference>
<evidence type="ECO:0000256" key="4">
    <source>
        <dbReference type="ARBA" id="ARBA00035219"/>
    </source>
</evidence>
<dbReference type="GO" id="GO:0006412">
    <property type="term" value="P:translation"/>
    <property type="evidence" value="ECO:0007669"/>
    <property type="project" value="UniProtKB-UniRule"/>
</dbReference>
<evidence type="ECO:0000256" key="6">
    <source>
        <dbReference type="SAM" id="MobiDB-lite"/>
    </source>
</evidence>
<gene>
    <name evidence="5" type="primary">rpl21e</name>
    <name evidence="7" type="ORF">SAMN02745355_0618</name>
</gene>
<dbReference type="SUPFAM" id="SSF50104">
    <property type="entry name" value="Translation proteins SH3-like domain"/>
    <property type="match status" value="1"/>
</dbReference>
<reference evidence="7 8" key="1">
    <citation type="submission" date="2017-04" db="EMBL/GenBank/DDBJ databases">
        <authorList>
            <person name="Varghese N."/>
            <person name="Submissions S."/>
        </authorList>
    </citation>
    <scope>NUCLEOTIDE SEQUENCE [LARGE SCALE GENOMIC DNA]</scope>
    <source>
        <strain evidence="7 8">DSM 9789</strain>
    </source>
</reference>
<keyword evidence="3 5" id="KW-0687">Ribonucleoprotein</keyword>
<comment type="similarity">
    <text evidence="1 5">Belongs to the eukaryotic ribosomal protein eL21 family.</text>
</comment>
<sequence length="97" mass="10573">MTKMSKGPRSGSRRVMTKSVKNKGMPKVNEMMKTFEVGDRAAIVINSAVPDGMPHHDFQGITGVITGMQGSCYILSFKVGNVEKKVIAAPVHLRKVQ</sequence>
<dbReference type="NCBIfam" id="NF003303">
    <property type="entry name" value="PRK04306.1"/>
    <property type="match status" value="1"/>
</dbReference>
<dbReference type="InterPro" id="IPR036948">
    <property type="entry name" value="Ribosomal_eL21_sf"/>
</dbReference>
<keyword evidence="2 5" id="KW-0689">Ribosomal protein</keyword>
<dbReference type="EMBL" id="FWYE01000001">
    <property type="protein sequence ID" value="SMD30724.1"/>
    <property type="molecule type" value="Genomic_DNA"/>
</dbReference>
<dbReference type="Gene3D" id="2.30.30.70">
    <property type="entry name" value="Ribosomal protein L21"/>
    <property type="match status" value="1"/>
</dbReference>
<dbReference type="OrthoDB" id="6295at2157"/>
<dbReference type="Proteomes" id="UP000192315">
    <property type="component" value="Unassembled WGS sequence"/>
</dbReference>
<name>A0A8G2FWF7_PICTO</name>
<proteinExistence type="inferred from homology"/>
<evidence type="ECO:0000313" key="8">
    <source>
        <dbReference type="Proteomes" id="UP000192315"/>
    </source>
</evidence>
<evidence type="ECO:0000256" key="3">
    <source>
        <dbReference type="ARBA" id="ARBA00023274"/>
    </source>
</evidence>
<protein>
    <recommendedName>
        <fullName evidence="4 5">Large ribosomal subunit protein eL21</fullName>
    </recommendedName>
</protein>
<dbReference type="HAMAP" id="MF_00369">
    <property type="entry name" value="Ribosomal_eL21"/>
    <property type="match status" value="1"/>
</dbReference>
<accession>A0A8G2FWF7</accession>
<dbReference type="GeneID" id="2844769"/>
<dbReference type="InterPro" id="IPR022856">
    <property type="entry name" value="Ribosomal_eL21_arc"/>
</dbReference>
<feature type="region of interest" description="Disordered" evidence="6">
    <location>
        <begin position="1"/>
        <end position="23"/>
    </location>
</feature>
<dbReference type="GO" id="GO:0005840">
    <property type="term" value="C:ribosome"/>
    <property type="evidence" value="ECO:0007669"/>
    <property type="project" value="UniProtKB-KW"/>
</dbReference>
<dbReference type="AlphaFoldDB" id="A0A8G2FWF7"/>
<organism evidence="7 8">
    <name type="scientific">Picrophilus torridus (strain ATCC 700027 / DSM 9790 / JCM 10055 / NBRC 100828 / KAW 2/3)</name>
    <dbReference type="NCBI Taxonomy" id="1122961"/>
    <lineage>
        <taxon>Archaea</taxon>
        <taxon>Methanobacteriati</taxon>
        <taxon>Thermoplasmatota</taxon>
        <taxon>Thermoplasmata</taxon>
        <taxon>Thermoplasmatales</taxon>
        <taxon>Picrophilaceae</taxon>
        <taxon>Picrophilus</taxon>
    </lineage>
</organism>
<dbReference type="RefSeq" id="WP_011177190.1">
    <property type="nucleotide sequence ID" value="NC_005877.1"/>
</dbReference>
<evidence type="ECO:0000256" key="2">
    <source>
        <dbReference type="ARBA" id="ARBA00022980"/>
    </source>
</evidence>
<evidence type="ECO:0000256" key="5">
    <source>
        <dbReference type="HAMAP-Rule" id="MF_00369"/>
    </source>
</evidence>
<dbReference type="SMR" id="A0A8G2FWF7"/>
<dbReference type="InterPro" id="IPR001147">
    <property type="entry name" value="Ribosomal_eL21"/>
</dbReference>
<dbReference type="GO" id="GO:0003735">
    <property type="term" value="F:structural constituent of ribosome"/>
    <property type="evidence" value="ECO:0007669"/>
    <property type="project" value="InterPro"/>
</dbReference>
<comment type="caution">
    <text evidence="7">The sequence shown here is derived from an EMBL/GenBank/DDBJ whole genome shotgun (WGS) entry which is preliminary data.</text>
</comment>
<dbReference type="InterPro" id="IPR008991">
    <property type="entry name" value="Translation_prot_SH3-like_sf"/>
</dbReference>